<dbReference type="EMBL" id="VJXR01000016">
    <property type="protein sequence ID" value="TRW45891.1"/>
    <property type="molecule type" value="Genomic_DNA"/>
</dbReference>
<dbReference type="InterPro" id="IPR041581">
    <property type="entry name" value="Glyoxalase_6"/>
</dbReference>
<comment type="caution">
    <text evidence="2">The sequence shown here is derived from an EMBL/GenBank/DDBJ whole genome shotgun (WGS) entry which is preliminary data.</text>
</comment>
<organism evidence="2 3">
    <name type="scientific">Georgenia yuyongxinii</name>
    <dbReference type="NCBI Taxonomy" id="2589797"/>
    <lineage>
        <taxon>Bacteria</taxon>
        <taxon>Bacillati</taxon>
        <taxon>Actinomycetota</taxon>
        <taxon>Actinomycetes</taxon>
        <taxon>Micrococcales</taxon>
        <taxon>Bogoriellaceae</taxon>
        <taxon>Georgenia</taxon>
    </lineage>
</organism>
<protein>
    <submittedName>
        <fullName evidence="2">VOC family protein</fullName>
    </submittedName>
</protein>
<feature type="domain" description="VOC" evidence="1">
    <location>
        <begin position="4"/>
        <end position="113"/>
    </location>
</feature>
<evidence type="ECO:0000313" key="2">
    <source>
        <dbReference type="EMBL" id="TRW45891.1"/>
    </source>
</evidence>
<dbReference type="Gene3D" id="3.10.180.10">
    <property type="entry name" value="2,3-Dihydroxybiphenyl 1,2-Dioxygenase, domain 1"/>
    <property type="match status" value="1"/>
</dbReference>
<evidence type="ECO:0000313" key="3">
    <source>
        <dbReference type="Proteomes" id="UP000318693"/>
    </source>
</evidence>
<dbReference type="Proteomes" id="UP000318693">
    <property type="component" value="Unassembled WGS sequence"/>
</dbReference>
<name>A0A552WSR6_9MICO</name>
<sequence>MNLQFRGLTLEAGDRFDETAALYRTILGEPKFLDDGAWAPFAAADGVTLNVAGPREATGFGLLVSLKTDDLEAAVATLAEAGATLVQPITTGGHQRHAVLRDPAGVHLAVYSPLPA</sequence>
<dbReference type="PROSITE" id="PS51819">
    <property type="entry name" value="VOC"/>
    <property type="match status" value="1"/>
</dbReference>
<dbReference type="AlphaFoldDB" id="A0A552WSR6"/>
<keyword evidence="3" id="KW-1185">Reference proteome</keyword>
<dbReference type="Pfam" id="PF18029">
    <property type="entry name" value="Glyoxalase_6"/>
    <property type="match status" value="1"/>
</dbReference>
<reference evidence="2 3" key="1">
    <citation type="submission" date="2019-07" db="EMBL/GenBank/DDBJ databases">
        <title>Georgenia wutianyii sp. nov. and Georgenia *** sp. nov. isolated from plateau pika (Ochotona curzoniae) in the Qinghai-Tibet plateau of China.</title>
        <authorList>
            <person name="Tian Z."/>
        </authorList>
    </citation>
    <scope>NUCLEOTIDE SEQUENCE [LARGE SCALE GENOMIC DNA]</scope>
    <source>
        <strain evidence="2 3">Z446</strain>
    </source>
</reference>
<dbReference type="SUPFAM" id="SSF54593">
    <property type="entry name" value="Glyoxalase/Bleomycin resistance protein/Dihydroxybiphenyl dioxygenase"/>
    <property type="match status" value="1"/>
</dbReference>
<dbReference type="InterPro" id="IPR029068">
    <property type="entry name" value="Glyas_Bleomycin-R_OHBP_Dase"/>
</dbReference>
<evidence type="ECO:0000259" key="1">
    <source>
        <dbReference type="PROSITE" id="PS51819"/>
    </source>
</evidence>
<accession>A0A552WSR6</accession>
<gene>
    <name evidence="2" type="ORF">FJ693_07735</name>
</gene>
<proteinExistence type="predicted"/>
<dbReference type="InterPro" id="IPR037523">
    <property type="entry name" value="VOC_core"/>
</dbReference>
<dbReference type="RefSeq" id="WP_143417953.1">
    <property type="nucleotide sequence ID" value="NZ_VJXR01000016.1"/>
</dbReference>